<gene>
    <name evidence="3" type="ORF">FOM92_10370</name>
</gene>
<dbReference type="Pfam" id="PF07508">
    <property type="entry name" value="Recombinase"/>
    <property type="match status" value="1"/>
</dbReference>
<dbReference type="InterPro" id="IPR011109">
    <property type="entry name" value="DNA_bind_recombinase_dom"/>
</dbReference>
<dbReference type="Pfam" id="PF00239">
    <property type="entry name" value="Resolvase"/>
    <property type="match status" value="1"/>
</dbReference>
<dbReference type="SUPFAM" id="SSF53041">
    <property type="entry name" value="Resolvase-like"/>
    <property type="match status" value="1"/>
</dbReference>
<evidence type="ECO:0000313" key="3">
    <source>
        <dbReference type="EMBL" id="TSB01582.1"/>
    </source>
</evidence>
<dbReference type="AlphaFoldDB" id="A0A553WA86"/>
<dbReference type="InterPro" id="IPR006119">
    <property type="entry name" value="Resolv_N"/>
</dbReference>
<keyword evidence="4" id="KW-1185">Reference proteome</keyword>
<dbReference type="GO" id="GO:0003677">
    <property type="term" value="F:DNA binding"/>
    <property type="evidence" value="ECO:0007669"/>
    <property type="project" value="InterPro"/>
</dbReference>
<dbReference type="InterPro" id="IPR036162">
    <property type="entry name" value="Resolvase-like_N_sf"/>
</dbReference>
<dbReference type="InterPro" id="IPR038109">
    <property type="entry name" value="DNA_bind_recomb_sf"/>
</dbReference>
<dbReference type="GO" id="GO:0000150">
    <property type="term" value="F:DNA strand exchange activity"/>
    <property type="evidence" value="ECO:0007669"/>
    <property type="project" value="InterPro"/>
</dbReference>
<accession>A0A553WA86</accession>
<feature type="domain" description="Recombinase" evidence="2">
    <location>
        <begin position="170"/>
        <end position="284"/>
    </location>
</feature>
<dbReference type="EMBL" id="VKKU01000002">
    <property type="protein sequence ID" value="TSB01582.1"/>
    <property type="molecule type" value="Genomic_DNA"/>
</dbReference>
<dbReference type="OrthoDB" id="7277848at2"/>
<name>A0A553WA86_9SPHN</name>
<evidence type="ECO:0000259" key="1">
    <source>
        <dbReference type="PROSITE" id="PS51736"/>
    </source>
</evidence>
<dbReference type="RefSeq" id="WP_143776800.1">
    <property type="nucleotide sequence ID" value="NZ_VKKU01000002.1"/>
</dbReference>
<sequence length="571" mass="64031">MAADAKRKVRCAIYTRKSTEDGLEQEYNSLDAQYDACAAYALSQRHEGWTLLSERYDDGGFSGGNMERPGLKKLMADVETGKVDIILLYKMDRLTRSLSDFARIVDVLDRKGASFVSITQSFNTTTSMGRLTLNMLLSFAQFEREVTGERIRDKIAASKKKGIWMGGNVPLGYDVKDRRLVVNENEAELVRHIMRRYIKLGSVSDLVEELAAQGYRTKVQKGTSGPHKGGCTFQRGTIYHLLSNRIYRGMIVHKGDAYPGEHAAIVPEDLWDAVQHTVASRSSGGASKKSKTHPSLLIGKLFDGLDRPMTPTHSKKGVKRYRYYISRVVDGAGEAVEPLWRVTATDIEKLVYDQVLALLSSQSKIHALLKRTNADAQLIQRVFRKADIAAAIIRSGNAIDRARLVTNLIDKVKIYDRRLELSLSAIDLFKLLEIESHNTQLEEITLSCEVDRVRKGHAIRLVIPASDAMTDQRPRNQRLVSLIREAHQILQIVYENPRQSLSSLASSHGKCRTHMARFIAITCLAPDIISAIMEGTQPVTLKKSDLLSKELPMCWKNQRVFLGFTSQTSAH</sequence>
<dbReference type="Proteomes" id="UP000320160">
    <property type="component" value="Unassembled WGS sequence"/>
</dbReference>
<dbReference type="PROSITE" id="PS51736">
    <property type="entry name" value="RECOMBINASES_3"/>
    <property type="match status" value="1"/>
</dbReference>
<dbReference type="Gene3D" id="3.40.50.1390">
    <property type="entry name" value="Resolvase, N-terminal catalytic domain"/>
    <property type="match status" value="1"/>
</dbReference>
<feature type="domain" description="Resolvase/invertase-type recombinase catalytic" evidence="1">
    <location>
        <begin position="10"/>
        <end position="162"/>
    </location>
</feature>
<dbReference type="SMART" id="SM00857">
    <property type="entry name" value="Resolvase"/>
    <property type="match status" value="1"/>
</dbReference>
<evidence type="ECO:0000313" key="4">
    <source>
        <dbReference type="Proteomes" id="UP000320160"/>
    </source>
</evidence>
<evidence type="ECO:0000259" key="2">
    <source>
        <dbReference type="PROSITE" id="PS51737"/>
    </source>
</evidence>
<dbReference type="Gene3D" id="3.90.1750.20">
    <property type="entry name" value="Putative Large Serine Recombinase, Chain B, Domain 2"/>
    <property type="match status" value="1"/>
</dbReference>
<dbReference type="InterPro" id="IPR050639">
    <property type="entry name" value="SSR_resolvase"/>
</dbReference>
<proteinExistence type="predicted"/>
<comment type="caution">
    <text evidence="3">The sequence shown here is derived from an EMBL/GenBank/DDBJ whole genome shotgun (WGS) entry which is preliminary data.</text>
</comment>
<dbReference type="PANTHER" id="PTHR30461:SF23">
    <property type="entry name" value="DNA RECOMBINASE-RELATED"/>
    <property type="match status" value="1"/>
</dbReference>
<organism evidence="3 4">
    <name type="scientific">Sphingorhabdus contaminans</name>
    <dbReference type="NCBI Taxonomy" id="1343899"/>
    <lineage>
        <taxon>Bacteria</taxon>
        <taxon>Pseudomonadati</taxon>
        <taxon>Pseudomonadota</taxon>
        <taxon>Alphaproteobacteria</taxon>
        <taxon>Sphingomonadales</taxon>
        <taxon>Sphingomonadaceae</taxon>
        <taxon>Sphingorhabdus</taxon>
    </lineage>
</organism>
<dbReference type="PANTHER" id="PTHR30461">
    <property type="entry name" value="DNA-INVERTASE FROM LAMBDOID PROPHAGE"/>
    <property type="match status" value="1"/>
</dbReference>
<dbReference type="CDD" id="cd03768">
    <property type="entry name" value="SR_ResInv"/>
    <property type="match status" value="1"/>
</dbReference>
<protein>
    <submittedName>
        <fullName evidence="3">Recombinase family protein</fullName>
    </submittedName>
</protein>
<reference evidence="3 4" key="1">
    <citation type="submission" date="2019-07" db="EMBL/GenBank/DDBJ databases">
        <authorList>
            <person name="Park M."/>
        </authorList>
    </citation>
    <scope>NUCLEOTIDE SEQUENCE [LARGE SCALE GENOMIC DNA]</scope>
    <source>
        <strain evidence="3 4">KCTC32445</strain>
    </source>
</reference>
<dbReference type="PROSITE" id="PS51737">
    <property type="entry name" value="RECOMBINASE_DNA_BIND"/>
    <property type="match status" value="1"/>
</dbReference>